<sequence length="345" mass="39095">MAQEDKDVLAYFTLDSPAIGSKDNQLSEIWSALWDQSERLVQEMGAQQEQHKAECVQLQSNSEEHQRRAAQLEAAFSQSTGELQLAREAHEATQREKASITSQIEMARRQLEEESRKVEEKDAMIAELQAKVQQHRQREEEQQASSSRRPSFEVLPGVAGRWQAATSESHRCVREALAMRVEELTTKQGDLLLERQRLLGALEESRRAVLNCLGVPNPVAALDSARVAGLEQQLSTERKRVVEQAVALQRAERRVSQLESIHRQGEATQAGQIQRSLNQELQKSNERRIQAELRMRQVQECAAMATEELGTTKLDMIRLRAALDEHRRLQQSHIIGLTRGHGYAS</sequence>
<evidence type="ECO:0000313" key="4">
    <source>
        <dbReference type="Proteomes" id="UP000604046"/>
    </source>
</evidence>
<reference evidence="3" key="1">
    <citation type="submission" date="2021-02" db="EMBL/GenBank/DDBJ databases">
        <authorList>
            <person name="Dougan E. K."/>
            <person name="Rhodes N."/>
            <person name="Thang M."/>
            <person name="Chan C."/>
        </authorList>
    </citation>
    <scope>NUCLEOTIDE SEQUENCE</scope>
</reference>
<keyword evidence="1" id="KW-0175">Coiled coil</keyword>
<accession>A0A812KHZ9</accession>
<keyword evidence="4" id="KW-1185">Reference proteome</keyword>
<evidence type="ECO:0000313" key="3">
    <source>
        <dbReference type="EMBL" id="CAE7228286.1"/>
    </source>
</evidence>
<evidence type="ECO:0000256" key="1">
    <source>
        <dbReference type="SAM" id="Coils"/>
    </source>
</evidence>
<comment type="caution">
    <text evidence="3">The sequence shown here is derived from an EMBL/GenBank/DDBJ whole genome shotgun (WGS) entry which is preliminary data.</text>
</comment>
<feature type="coiled-coil region" evidence="1">
    <location>
        <begin position="248"/>
        <end position="294"/>
    </location>
</feature>
<feature type="region of interest" description="Disordered" evidence="2">
    <location>
        <begin position="130"/>
        <end position="152"/>
    </location>
</feature>
<evidence type="ECO:0000256" key="2">
    <source>
        <dbReference type="SAM" id="MobiDB-lite"/>
    </source>
</evidence>
<organism evidence="3 4">
    <name type="scientific">Symbiodinium natans</name>
    <dbReference type="NCBI Taxonomy" id="878477"/>
    <lineage>
        <taxon>Eukaryota</taxon>
        <taxon>Sar</taxon>
        <taxon>Alveolata</taxon>
        <taxon>Dinophyceae</taxon>
        <taxon>Suessiales</taxon>
        <taxon>Symbiodiniaceae</taxon>
        <taxon>Symbiodinium</taxon>
    </lineage>
</organism>
<proteinExistence type="predicted"/>
<protein>
    <submittedName>
        <fullName evidence="3">Uncharacterized protein</fullName>
    </submittedName>
</protein>
<dbReference type="AlphaFoldDB" id="A0A812KHZ9"/>
<gene>
    <name evidence="3" type="ORF">SNAT2548_LOCUS9074</name>
</gene>
<dbReference type="Proteomes" id="UP000604046">
    <property type="component" value="Unassembled WGS sequence"/>
</dbReference>
<name>A0A812KHZ9_9DINO</name>
<dbReference type="EMBL" id="CAJNDS010000691">
    <property type="protein sequence ID" value="CAE7228286.1"/>
    <property type="molecule type" value="Genomic_DNA"/>
</dbReference>